<dbReference type="EMBL" id="SDMP01000020">
    <property type="protein sequence ID" value="RYQ83346.1"/>
    <property type="molecule type" value="Genomic_DNA"/>
</dbReference>
<evidence type="ECO:0000313" key="3">
    <source>
        <dbReference type="EMBL" id="RYQ83346.1"/>
    </source>
</evidence>
<accession>A0A444X0W0</accession>
<organism evidence="3 4">
    <name type="scientific">Arachis hypogaea</name>
    <name type="common">Peanut</name>
    <dbReference type="NCBI Taxonomy" id="3818"/>
    <lineage>
        <taxon>Eukaryota</taxon>
        <taxon>Viridiplantae</taxon>
        <taxon>Streptophyta</taxon>
        <taxon>Embryophyta</taxon>
        <taxon>Tracheophyta</taxon>
        <taxon>Spermatophyta</taxon>
        <taxon>Magnoliopsida</taxon>
        <taxon>eudicotyledons</taxon>
        <taxon>Gunneridae</taxon>
        <taxon>Pentapetalae</taxon>
        <taxon>rosids</taxon>
        <taxon>fabids</taxon>
        <taxon>Fabales</taxon>
        <taxon>Fabaceae</taxon>
        <taxon>Papilionoideae</taxon>
        <taxon>50 kb inversion clade</taxon>
        <taxon>dalbergioids sensu lato</taxon>
        <taxon>Dalbergieae</taxon>
        <taxon>Pterocarpus clade</taxon>
        <taxon>Arachis</taxon>
    </lineage>
</organism>
<protein>
    <submittedName>
        <fullName evidence="3">Uncharacterized protein</fullName>
    </submittedName>
</protein>
<feature type="domain" description="FAR1-related sequence 11-like HTH-like" evidence="2">
    <location>
        <begin position="60"/>
        <end position="107"/>
    </location>
</feature>
<evidence type="ECO:0000313" key="4">
    <source>
        <dbReference type="Proteomes" id="UP000289738"/>
    </source>
</evidence>
<dbReference type="AlphaFoldDB" id="A0A444X0W0"/>
<feature type="domain" description="MULE transposase" evidence="1">
    <location>
        <begin position="156"/>
        <end position="216"/>
    </location>
</feature>
<evidence type="ECO:0000259" key="2">
    <source>
        <dbReference type="Pfam" id="PF26175"/>
    </source>
</evidence>
<evidence type="ECO:0000259" key="1">
    <source>
        <dbReference type="Pfam" id="PF10551"/>
    </source>
</evidence>
<reference evidence="3 4" key="1">
    <citation type="submission" date="2019-01" db="EMBL/GenBank/DDBJ databases">
        <title>Sequencing of cultivated peanut Arachis hypogaea provides insights into genome evolution and oil improvement.</title>
        <authorList>
            <person name="Chen X."/>
        </authorList>
    </citation>
    <scope>NUCLEOTIDE SEQUENCE [LARGE SCALE GENOMIC DNA]</scope>
    <source>
        <strain evidence="4">cv. Fuhuasheng</strain>
        <tissue evidence="3">Leaves</tissue>
    </source>
</reference>
<sequence length="390" mass="45033">MGFTIRKRDLSRDEDGNLNRRYYVFNRQGTRDPKHYRLVDGKRNYKPETRTGYKARCSLNEADKAQIVYMKEYGFQTSQIVGILAKLVGGYGNLNFTKKDVYNFIDRDRCAKIEHKDAAAVVAYLQSKADVDPMFVARYTLLSTPLIRRIDIINLIFSGSNNHCLTCIFGFLVLANETRDTYTWLLKEFLDVMMNKEPSVVVTDDDDQMRQAIKEVSIYPNMTVPQFKAYWEEMIQKFDIGEDHWLLTKYANKEMWATIYLRGKFSASVRTTSRCEDYRNNELVTQFKSMYSKPLLTTGLDSIEQAAAMVYTAELFAEVEDQLAKVAALKHVGKSGMGSNVVHCVAKFRRPGRLYHVLHDVTSERIECECHRWKQSDIPCNHKGVDTSTL</sequence>
<dbReference type="Pfam" id="PF10551">
    <property type="entry name" value="MULE"/>
    <property type="match status" value="1"/>
</dbReference>
<dbReference type="STRING" id="3818.A0A444X0W0"/>
<dbReference type="Proteomes" id="UP000289738">
    <property type="component" value="Chromosome B10"/>
</dbReference>
<keyword evidence="4" id="KW-1185">Reference proteome</keyword>
<proteinExistence type="predicted"/>
<dbReference type="PANTHER" id="PTHR47718">
    <property type="entry name" value="OS01G0519700 PROTEIN"/>
    <property type="match status" value="1"/>
</dbReference>
<dbReference type="InterPro" id="IPR058778">
    <property type="entry name" value="HTH_FAR1-11-like"/>
</dbReference>
<comment type="caution">
    <text evidence="3">The sequence shown here is derived from an EMBL/GenBank/DDBJ whole genome shotgun (WGS) entry which is preliminary data.</text>
</comment>
<name>A0A444X0W0_ARAHY</name>
<dbReference type="InterPro" id="IPR018289">
    <property type="entry name" value="MULE_transposase_dom"/>
</dbReference>
<dbReference type="Pfam" id="PF26175">
    <property type="entry name" value="HTH_FAR1"/>
    <property type="match status" value="1"/>
</dbReference>
<gene>
    <name evidence="3" type="ORF">Ahy_B10g101987</name>
</gene>